<protein>
    <submittedName>
        <fullName evidence="1">Uncharacterized protein</fullName>
    </submittedName>
</protein>
<dbReference type="Proteomes" id="UP001283361">
    <property type="component" value="Unassembled WGS sequence"/>
</dbReference>
<dbReference type="AlphaFoldDB" id="A0AAE1AQF0"/>
<gene>
    <name evidence="1" type="ORF">RRG08_055390</name>
</gene>
<proteinExistence type="predicted"/>
<accession>A0AAE1AQF0</accession>
<evidence type="ECO:0000313" key="2">
    <source>
        <dbReference type="Proteomes" id="UP001283361"/>
    </source>
</evidence>
<evidence type="ECO:0000313" key="1">
    <source>
        <dbReference type="EMBL" id="KAK3792127.1"/>
    </source>
</evidence>
<organism evidence="1 2">
    <name type="scientific">Elysia crispata</name>
    <name type="common">lettuce slug</name>
    <dbReference type="NCBI Taxonomy" id="231223"/>
    <lineage>
        <taxon>Eukaryota</taxon>
        <taxon>Metazoa</taxon>
        <taxon>Spiralia</taxon>
        <taxon>Lophotrochozoa</taxon>
        <taxon>Mollusca</taxon>
        <taxon>Gastropoda</taxon>
        <taxon>Heterobranchia</taxon>
        <taxon>Euthyneura</taxon>
        <taxon>Panpulmonata</taxon>
        <taxon>Sacoglossa</taxon>
        <taxon>Placobranchoidea</taxon>
        <taxon>Plakobranchidae</taxon>
        <taxon>Elysia</taxon>
    </lineage>
</organism>
<reference evidence="1" key="1">
    <citation type="journal article" date="2023" name="G3 (Bethesda)">
        <title>A reference genome for the long-term kleptoplast-retaining sea slug Elysia crispata morphotype clarki.</title>
        <authorList>
            <person name="Eastman K.E."/>
            <person name="Pendleton A.L."/>
            <person name="Shaikh M.A."/>
            <person name="Suttiyut T."/>
            <person name="Ogas R."/>
            <person name="Tomko P."/>
            <person name="Gavelis G."/>
            <person name="Widhalm J.R."/>
            <person name="Wisecaver J.H."/>
        </authorList>
    </citation>
    <scope>NUCLEOTIDE SEQUENCE</scope>
    <source>
        <strain evidence="1">ECLA1</strain>
    </source>
</reference>
<sequence>MIRSLSTSKETSDVGSEALLLYFFFPFVEKDLCVIVNEILWLEANACLQGHYFKNCLLQPCLQATRHCKAEKGRGQPAPRDTCIR</sequence>
<name>A0AAE1AQF0_9GAST</name>
<dbReference type="EMBL" id="JAWDGP010001389">
    <property type="protein sequence ID" value="KAK3792127.1"/>
    <property type="molecule type" value="Genomic_DNA"/>
</dbReference>
<keyword evidence="2" id="KW-1185">Reference proteome</keyword>
<comment type="caution">
    <text evidence="1">The sequence shown here is derived from an EMBL/GenBank/DDBJ whole genome shotgun (WGS) entry which is preliminary data.</text>
</comment>